<comment type="caution">
    <text evidence="1">The sequence shown here is derived from an EMBL/GenBank/DDBJ whole genome shotgun (WGS) entry which is preliminary data.</text>
</comment>
<accession>A0A830AX05</accession>
<dbReference type="OrthoDB" id="1901752at2759"/>
<keyword evidence="2" id="KW-1185">Reference proteome</keyword>
<organism evidence="1 2">
    <name type="scientific">Phtheirospermum japonicum</name>
    <dbReference type="NCBI Taxonomy" id="374723"/>
    <lineage>
        <taxon>Eukaryota</taxon>
        <taxon>Viridiplantae</taxon>
        <taxon>Streptophyta</taxon>
        <taxon>Embryophyta</taxon>
        <taxon>Tracheophyta</taxon>
        <taxon>Spermatophyta</taxon>
        <taxon>Magnoliopsida</taxon>
        <taxon>eudicotyledons</taxon>
        <taxon>Gunneridae</taxon>
        <taxon>Pentapetalae</taxon>
        <taxon>asterids</taxon>
        <taxon>lamiids</taxon>
        <taxon>Lamiales</taxon>
        <taxon>Orobanchaceae</taxon>
        <taxon>Orobanchaceae incertae sedis</taxon>
        <taxon>Phtheirospermum</taxon>
    </lineage>
</organism>
<dbReference type="EMBL" id="BMAC01000005">
    <property type="protein sequence ID" value="GFP79120.1"/>
    <property type="molecule type" value="Genomic_DNA"/>
</dbReference>
<evidence type="ECO:0000313" key="1">
    <source>
        <dbReference type="EMBL" id="GFP79120.1"/>
    </source>
</evidence>
<dbReference type="AlphaFoldDB" id="A0A830AX05"/>
<reference evidence="1" key="1">
    <citation type="submission" date="2020-07" db="EMBL/GenBank/DDBJ databases">
        <title>Ethylene signaling mediates host invasion by parasitic plants.</title>
        <authorList>
            <person name="Yoshida S."/>
        </authorList>
    </citation>
    <scope>NUCLEOTIDE SEQUENCE</scope>
    <source>
        <strain evidence="1">Okayama</strain>
    </source>
</reference>
<name>A0A830AX05_9LAMI</name>
<evidence type="ECO:0000313" key="2">
    <source>
        <dbReference type="Proteomes" id="UP000653305"/>
    </source>
</evidence>
<dbReference type="Proteomes" id="UP000653305">
    <property type="component" value="Unassembled WGS sequence"/>
</dbReference>
<proteinExistence type="predicted"/>
<sequence length="138" mass="15830">MMIYEEPREAREVPNFFSKFELTASLTSVLKAVDNWSRECHERSIVLISPSSEQIVPVNADDDNGERRKSDCGLYSNKYWRHYIADVMILNLSSMDESVEIIQKSPKDTTNVVSSSAEQNQIRRPKNNNSPVINFALF</sequence>
<gene>
    <name evidence="1" type="ORF">PHJA_000055500</name>
</gene>
<protein>
    <submittedName>
        <fullName evidence="1">Uncharacterized protein</fullName>
    </submittedName>
</protein>